<evidence type="ECO:0000256" key="5">
    <source>
        <dbReference type="ARBA" id="ARBA00022692"/>
    </source>
</evidence>
<evidence type="ECO:0000256" key="6">
    <source>
        <dbReference type="ARBA" id="ARBA00022723"/>
    </source>
</evidence>
<dbReference type="FunFam" id="1.10.630.10:FF:000008">
    <property type="entry name" value="Cytochrome P450 71D8"/>
    <property type="match status" value="1"/>
</dbReference>
<dbReference type="InterPro" id="IPR002401">
    <property type="entry name" value="Cyt_P450_E_grp-I"/>
</dbReference>
<proteinExistence type="inferred from homology"/>
<dbReference type="GO" id="GO:0006952">
    <property type="term" value="P:defense response"/>
    <property type="evidence" value="ECO:0007669"/>
    <property type="project" value="UniProtKB-KW"/>
</dbReference>
<dbReference type="GO" id="GO:0051502">
    <property type="term" value="P:diterpene phytoalexin biosynthetic process"/>
    <property type="evidence" value="ECO:0007669"/>
    <property type="project" value="UniProtKB-ARBA"/>
</dbReference>
<keyword evidence="4 13" id="KW-0349">Heme</keyword>
<keyword evidence="5" id="KW-0812">Transmembrane</keyword>
<dbReference type="CDD" id="cd11072">
    <property type="entry name" value="CYP71-like"/>
    <property type="match status" value="1"/>
</dbReference>
<keyword evidence="12" id="KW-0472">Membrane</keyword>
<feature type="binding site" description="axial binding residue" evidence="13">
    <location>
        <position position="447"/>
    </location>
    <ligand>
        <name>heme</name>
        <dbReference type="ChEBI" id="CHEBI:30413"/>
    </ligand>
    <ligandPart>
        <name>Fe</name>
        <dbReference type="ChEBI" id="CHEBI:18248"/>
    </ligandPart>
</feature>
<dbReference type="PROSITE" id="PS00086">
    <property type="entry name" value="CYTOCHROME_P450"/>
    <property type="match status" value="1"/>
</dbReference>
<keyword evidence="7" id="KW-0611">Plant defense</keyword>
<evidence type="ECO:0000256" key="8">
    <source>
        <dbReference type="ARBA" id="ARBA00022989"/>
    </source>
</evidence>
<dbReference type="PRINTS" id="PR00463">
    <property type="entry name" value="EP450I"/>
</dbReference>
<dbReference type="SUPFAM" id="SSF48264">
    <property type="entry name" value="Cytochrome P450"/>
    <property type="match status" value="1"/>
</dbReference>
<dbReference type="EMBL" id="CM008046">
    <property type="protein sequence ID" value="PAN06621.1"/>
    <property type="molecule type" value="Genomic_DNA"/>
</dbReference>
<evidence type="ECO:0000256" key="7">
    <source>
        <dbReference type="ARBA" id="ARBA00022821"/>
    </source>
</evidence>
<organism evidence="15">
    <name type="scientific">Panicum hallii</name>
    <dbReference type="NCBI Taxonomy" id="206008"/>
    <lineage>
        <taxon>Eukaryota</taxon>
        <taxon>Viridiplantae</taxon>
        <taxon>Streptophyta</taxon>
        <taxon>Embryophyta</taxon>
        <taxon>Tracheophyta</taxon>
        <taxon>Spermatophyta</taxon>
        <taxon>Magnoliopsida</taxon>
        <taxon>Liliopsida</taxon>
        <taxon>Poales</taxon>
        <taxon>Poaceae</taxon>
        <taxon>PACMAD clade</taxon>
        <taxon>Panicoideae</taxon>
        <taxon>Panicodae</taxon>
        <taxon>Paniceae</taxon>
        <taxon>Panicinae</taxon>
        <taxon>Panicum</taxon>
        <taxon>Panicum sect. Panicum</taxon>
    </lineage>
</organism>
<evidence type="ECO:0000256" key="3">
    <source>
        <dbReference type="ARBA" id="ARBA00010617"/>
    </source>
</evidence>
<dbReference type="GO" id="GO:0010333">
    <property type="term" value="F:terpene synthase activity"/>
    <property type="evidence" value="ECO:0007669"/>
    <property type="project" value="UniProtKB-ARBA"/>
</dbReference>
<evidence type="ECO:0000256" key="4">
    <source>
        <dbReference type="ARBA" id="ARBA00022617"/>
    </source>
</evidence>
<dbReference type="Gramene" id="PAN06621">
    <property type="protein sequence ID" value="PAN06621"/>
    <property type="gene ID" value="PAHAL_1G276700"/>
</dbReference>
<dbReference type="GO" id="GO:0020037">
    <property type="term" value="F:heme binding"/>
    <property type="evidence" value="ECO:0007669"/>
    <property type="project" value="InterPro"/>
</dbReference>
<keyword evidence="6 13" id="KW-0479">Metal-binding</keyword>
<accession>A0A2S3GQ51</accession>
<dbReference type="PANTHER" id="PTHR47955:SF11">
    <property type="entry name" value="4-HYDROXYPHENYLACETALDEHYDE OXIME MONOOXYGENASE"/>
    <property type="match status" value="1"/>
</dbReference>
<sequence>MEDNKLLLAVSVAVLLVVLCWRLIRPSLATKPKLNLPPGPWTLPVIGSLHHLVSSPLLFRVLRGLAEKHGPLMMVRLGEVPALVASSVEAAQAILKTHDLSFADRFTPVTFATVAYGGTDLILSPYGERWRQLRKIVVQEMLTATRVKTYKHIRQEEVARFLRVMAASAAAGTAVDFSRGFSKFINDAFVRECVGSRCKYQDEYLDAVHKATQLASGVTLADIYPSSRIMQMLATAPRKALACRRRFDRILKDIIQESKEAMECGDKTAHESFVGVLLRLQKEGSTPIPLTNETIMALMFDMLAAGSDTSSTTLNWAMTELIRNPAAMARAQAEVRETFKGKSIITEDDIAESGISYLKLVFKETLRLHPTSPLLIPRQCRETCQVMGYDIPKGTTVFVNIWAIGRNPLYWGDDAEEFKPERFEANNLDFRGTNFEFIPFGAGRRMCPGINLGLANMELALASLLYHFDWKLPKGTEPKDVEVMEAVGINGSKATSLLLHPVTFIPPAVE</sequence>
<dbReference type="InterPro" id="IPR001128">
    <property type="entry name" value="Cyt_P450"/>
</dbReference>
<evidence type="ECO:0000256" key="13">
    <source>
        <dbReference type="PIRSR" id="PIRSR602401-1"/>
    </source>
</evidence>
<evidence type="ECO:0000256" key="10">
    <source>
        <dbReference type="ARBA" id="ARBA00023004"/>
    </source>
</evidence>
<dbReference type="InterPro" id="IPR036396">
    <property type="entry name" value="Cyt_P450_sf"/>
</dbReference>
<keyword evidence="9 14" id="KW-0560">Oxidoreductase</keyword>
<keyword evidence="8" id="KW-1133">Transmembrane helix</keyword>
<dbReference type="AlphaFoldDB" id="A0A2S3GQ51"/>
<dbReference type="PANTHER" id="PTHR47955">
    <property type="entry name" value="CYTOCHROME P450 FAMILY 71 PROTEIN"/>
    <property type="match status" value="1"/>
</dbReference>
<evidence type="ECO:0000313" key="15">
    <source>
        <dbReference type="EMBL" id="PAN06621.1"/>
    </source>
</evidence>
<dbReference type="InterPro" id="IPR017972">
    <property type="entry name" value="Cyt_P450_CS"/>
</dbReference>
<dbReference type="Pfam" id="PF00067">
    <property type="entry name" value="p450"/>
    <property type="match status" value="1"/>
</dbReference>
<dbReference type="GO" id="GO:0016020">
    <property type="term" value="C:membrane"/>
    <property type="evidence" value="ECO:0007669"/>
    <property type="project" value="UniProtKB-SubCell"/>
</dbReference>
<comment type="subcellular location">
    <subcellularLocation>
        <location evidence="2">Membrane</location>
        <topology evidence="2">Single-pass membrane protein</topology>
    </subcellularLocation>
</comment>
<dbReference type="GO" id="GO:0016709">
    <property type="term" value="F:oxidoreductase activity, acting on paired donors, with incorporation or reduction of molecular oxygen, NAD(P)H as one donor, and incorporation of one atom of oxygen"/>
    <property type="evidence" value="ECO:0007669"/>
    <property type="project" value="UniProtKB-ARBA"/>
</dbReference>
<evidence type="ECO:0000256" key="1">
    <source>
        <dbReference type="ARBA" id="ARBA00001971"/>
    </source>
</evidence>
<protein>
    <submittedName>
        <fullName evidence="15">Uncharacterized protein</fullName>
    </submittedName>
</protein>
<dbReference type="GO" id="GO:0005506">
    <property type="term" value="F:iron ion binding"/>
    <property type="evidence" value="ECO:0007669"/>
    <property type="project" value="InterPro"/>
</dbReference>
<evidence type="ECO:0000256" key="14">
    <source>
        <dbReference type="RuleBase" id="RU000461"/>
    </source>
</evidence>
<dbReference type="Proteomes" id="UP000243499">
    <property type="component" value="Chromosome 1"/>
</dbReference>
<evidence type="ECO:0000256" key="9">
    <source>
        <dbReference type="ARBA" id="ARBA00023002"/>
    </source>
</evidence>
<reference evidence="15" key="1">
    <citation type="submission" date="2018-04" db="EMBL/GenBank/DDBJ databases">
        <title>WGS assembly of Panicum hallii.</title>
        <authorList>
            <person name="Lovell J."/>
            <person name="Jenkins J."/>
            <person name="Lowry D."/>
            <person name="Mamidi S."/>
            <person name="Sreedasyam A."/>
            <person name="Weng X."/>
            <person name="Barry K."/>
            <person name="Bonette J."/>
            <person name="Campitelli B."/>
            <person name="Daum C."/>
            <person name="Gordon S."/>
            <person name="Gould B."/>
            <person name="Lipzen A."/>
            <person name="Macqueen A."/>
            <person name="Palacio-Mejia J."/>
            <person name="Plott C."/>
            <person name="Shakirov E."/>
            <person name="Shu S."/>
            <person name="Yoshinaga Y."/>
            <person name="Zane M."/>
            <person name="Rokhsar D."/>
            <person name="Grimwood J."/>
            <person name="Schmutz J."/>
            <person name="Juenger T."/>
        </authorList>
    </citation>
    <scope>NUCLEOTIDE SEQUENCE [LARGE SCALE GENOMIC DNA]</scope>
    <source>
        <strain evidence="15">FIL2</strain>
    </source>
</reference>
<comment type="cofactor">
    <cofactor evidence="1 13">
        <name>heme</name>
        <dbReference type="ChEBI" id="CHEBI:30413"/>
    </cofactor>
</comment>
<keyword evidence="10 13" id="KW-0408">Iron</keyword>
<dbReference type="PRINTS" id="PR00385">
    <property type="entry name" value="P450"/>
</dbReference>
<comment type="similarity">
    <text evidence="3 14">Belongs to the cytochrome P450 family.</text>
</comment>
<keyword evidence="11 14" id="KW-0503">Monooxygenase</keyword>
<evidence type="ECO:0000256" key="11">
    <source>
        <dbReference type="ARBA" id="ARBA00023033"/>
    </source>
</evidence>
<gene>
    <name evidence="15" type="ORF">PAHAL_1G276700</name>
</gene>
<name>A0A2S3GQ51_9POAL</name>
<dbReference type="Gene3D" id="1.10.630.10">
    <property type="entry name" value="Cytochrome P450"/>
    <property type="match status" value="1"/>
</dbReference>
<evidence type="ECO:0000256" key="12">
    <source>
        <dbReference type="ARBA" id="ARBA00023136"/>
    </source>
</evidence>
<evidence type="ECO:0000256" key="2">
    <source>
        <dbReference type="ARBA" id="ARBA00004167"/>
    </source>
</evidence>